<gene>
    <name evidence="2" type="ORF">RM479_23230</name>
</gene>
<dbReference type="RefSeq" id="WP_311513867.1">
    <property type="nucleotide sequence ID" value="NZ_JAVREP010000022.1"/>
</dbReference>
<evidence type="ECO:0000313" key="2">
    <source>
        <dbReference type="EMBL" id="MDT0331338.1"/>
    </source>
</evidence>
<accession>A0ABU2MF59</accession>
<keyword evidence="3" id="KW-1185">Reference proteome</keyword>
<reference evidence="3" key="1">
    <citation type="submission" date="2023-07" db="EMBL/GenBank/DDBJ databases">
        <title>30 novel species of actinomycetes from the DSMZ collection.</title>
        <authorList>
            <person name="Nouioui I."/>
        </authorList>
    </citation>
    <scope>NUCLEOTIDE SEQUENCE [LARGE SCALE GENOMIC DNA]</scope>
    <source>
        <strain evidence="3">DSM 44743</strain>
    </source>
</reference>
<proteinExistence type="predicted"/>
<evidence type="ECO:0000256" key="1">
    <source>
        <dbReference type="SAM" id="MobiDB-lite"/>
    </source>
</evidence>
<evidence type="ECO:0000313" key="3">
    <source>
        <dbReference type="Proteomes" id="UP001183390"/>
    </source>
</evidence>
<dbReference type="Proteomes" id="UP001183390">
    <property type="component" value="Unassembled WGS sequence"/>
</dbReference>
<comment type="caution">
    <text evidence="2">The sequence shown here is derived from an EMBL/GenBank/DDBJ whole genome shotgun (WGS) entry which is preliminary data.</text>
</comment>
<dbReference type="EMBL" id="JAVREP010000022">
    <property type="protein sequence ID" value="MDT0331338.1"/>
    <property type="molecule type" value="Genomic_DNA"/>
</dbReference>
<protein>
    <submittedName>
        <fullName evidence="2">Uncharacterized protein</fullName>
    </submittedName>
</protein>
<sequence>MRFERLAARLGERFGRTCDVDRYVQDASIHPPGGTASSTTSDPAGGRPGASAP</sequence>
<feature type="region of interest" description="Disordered" evidence="1">
    <location>
        <begin position="25"/>
        <end position="53"/>
    </location>
</feature>
<name>A0ABU2MF59_9ACTN</name>
<organism evidence="2 3">
    <name type="scientific">Nocardiopsis lambiniae</name>
    <dbReference type="NCBI Taxonomy" id="3075539"/>
    <lineage>
        <taxon>Bacteria</taxon>
        <taxon>Bacillati</taxon>
        <taxon>Actinomycetota</taxon>
        <taxon>Actinomycetes</taxon>
        <taxon>Streptosporangiales</taxon>
        <taxon>Nocardiopsidaceae</taxon>
        <taxon>Nocardiopsis</taxon>
    </lineage>
</organism>